<feature type="transmembrane region" description="Helical" evidence="12">
    <location>
        <begin position="228"/>
        <end position="250"/>
    </location>
</feature>
<comment type="catalytic activity">
    <reaction evidence="11">
        <text>Fe(II)-heme o + 2 A + H2O = Fe(II)-heme a + 2 AH2</text>
        <dbReference type="Rhea" id="RHEA:63388"/>
        <dbReference type="ChEBI" id="CHEBI:13193"/>
        <dbReference type="ChEBI" id="CHEBI:15377"/>
        <dbReference type="ChEBI" id="CHEBI:17499"/>
        <dbReference type="ChEBI" id="CHEBI:60530"/>
        <dbReference type="ChEBI" id="CHEBI:61715"/>
        <dbReference type="EC" id="1.17.99.9"/>
    </reaction>
    <physiologicalReaction direction="left-to-right" evidence="11">
        <dbReference type="Rhea" id="RHEA:63389"/>
    </physiologicalReaction>
</comment>
<protein>
    <recommendedName>
        <fullName evidence="15">Cytochrome c oxidase assembly protein COX15-like protein</fullName>
    </recommendedName>
</protein>
<dbReference type="AlphaFoldDB" id="A0A553NNX8"/>
<dbReference type="PANTHER" id="PTHR23289">
    <property type="entry name" value="CYTOCHROME C OXIDASE ASSEMBLY PROTEIN COX15"/>
    <property type="match status" value="1"/>
</dbReference>
<keyword evidence="14" id="KW-1185">Reference proteome</keyword>
<evidence type="ECO:0000256" key="5">
    <source>
        <dbReference type="ARBA" id="ARBA00022989"/>
    </source>
</evidence>
<dbReference type="InterPro" id="IPR003780">
    <property type="entry name" value="COX15/CtaA_fam"/>
</dbReference>
<feature type="transmembrane region" description="Helical" evidence="12">
    <location>
        <begin position="76"/>
        <end position="96"/>
    </location>
</feature>
<keyword evidence="6" id="KW-0560">Oxidoreductase</keyword>
<accession>A0A553NNX8</accession>
<feature type="transmembrane region" description="Helical" evidence="12">
    <location>
        <begin position="367"/>
        <end position="390"/>
    </location>
</feature>
<dbReference type="Proteomes" id="UP000318571">
    <property type="component" value="Chromosome 4"/>
</dbReference>
<dbReference type="STRING" id="6832.A0A553NNX8"/>
<dbReference type="GO" id="GO:0006784">
    <property type="term" value="P:heme A biosynthetic process"/>
    <property type="evidence" value="ECO:0007669"/>
    <property type="project" value="InterPro"/>
</dbReference>
<name>A0A553NNX8_TIGCA</name>
<evidence type="ECO:0000256" key="4">
    <source>
        <dbReference type="ARBA" id="ARBA00022723"/>
    </source>
</evidence>
<evidence type="ECO:0000313" key="13">
    <source>
        <dbReference type="EMBL" id="TRY67126.1"/>
    </source>
</evidence>
<dbReference type="GO" id="GO:0046872">
    <property type="term" value="F:metal ion binding"/>
    <property type="evidence" value="ECO:0007669"/>
    <property type="project" value="UniProtKB-KW"/>
</dbReference>
<dbReference type="OMA" id="AFVCYSW"/>
<keyword evidence="3 12" id="KW-0812">Transmembrane</keyword>
<proteinExistence type="predicted"/>
<feature type="transmembrane region" description="Helical" evidence="12">
    <location>
        <begin position="190"/>
        <end position="208"/>
    </location>
</feature>
<evidence type="ECO:0000256" key="2">
    <source>
        <dbReference type="ARBA" id="ARBA00004141"/>
    </source>
</evidence>
<keyword evidence="5 12" id="KW-1133">Transmembrane helix</keyword>
<evidence type="ECO:0000256" key="6">
    <source>
        <dbReference type="ARBA" id="ARBA00023002"/>
    </source>
</evidence>
<gene>
    <name evidence="13" type="ORF">TCAL_03480</name>
</gene>
<dbReference type="EMBL" id="VCGU01000011">
    <property type="protein sequence ID" value="TRY67126.1"/>
    <property type="molecule type" value="Genomic_DNA"/>
</dbReference>
<dbReference type="PANTHER" id="PTHR23289:SF2">
    <property type="entry name" value="CYTOCHROME C OXIDASE ASSEMBLY PROTEIN COX15 HOMOLOG"/>
    <property type="match status" value="1"/>
</dbReference>
<evidence type="ECO:0000256" key="7">
    <source>
        <dbReference type="ARBA" id="ARBA00023004"/>
    </source>
</evidence>
<evidence type="ECO:0000256" key="10">
    <source>
        <dbReference type="ARBA" id="ARBA00044501"/>
    </source>
</evidence>
<evidence type="ECO:0000256" key="9">
    <source>
        <dbReference type="ARBA" id="ARBA00023136"/>
    </source>
</evidence>
<comment type="subcellular location">
    <subcellularLocation>
        <location evidence="2">Membrane</location>
        <topology evidence="2">Multi-pass membrane protein</topology>
    </subcellularLocation>
</comment>
<keyword evidence="7" id="KW-0408">Iron</keyword>
<comment type="pathway">
    <text evidence="10">Porphyrin-containing compound metabolism; heme A biosynthesis; heme A from heme O: step 1/1.</text>
</comment>
<keyword evidence="9 12" id="KW-0472">Membrane</keyword>
<keyword evidence="8" id="KW-0350">Heme biosynthesis</keyword>
<dbReference type="GO" id="GO:0005743">
    <property type="term" value="C:mitochondrial inner membrane"/>
    <property type="evidence" value="ECO:0007669"/>
    <property type="project" value="TreeGrafter"/>
</dbReference>
<dbReference type="InterPro" id="IPR023754">
    <property type="entry name" value="HemeA_Synthase_type2"/>
</dbReference>
<comment type="cofactor">
    <cofactor evidence="1">
        <name>heme b</name>
        <dbReference type="ChEBI" id="CHEBI:60344"/>
    </cofactor>
</comment>
<feature type="transmembrane region" description="Helical" evidence="12">
    <location>
        <begin position="160"/>
        <end position="178"/>
    </location>
</feature>
<evidence type="ECO:0008006" key="15">
    <source>
        <dbReference type="Google" id="ProtNLM"/>
    </source>
</evidence>
<evidence type="ECO:0000256" key="12">
    <source>
        <dbReference type="SAM" id="Phobius"/>
    </source>
</evidence>
<feature type="transmembrane region" description="Helical" evidence="12">
    <location>
        <begin position="280"/>
        <end position="301"/>
    </location>
</feature>
<evidence type="ECO:0000256" key="1">
    <source>
        <dbReference type="ARBA" id="ARBA00001970"/>
    </source>
</evidence>
<organism evidence="13 14">
    <name type="scientific">Tigriopus californicus</name>
    <name type="common">Marine copepod</name>
    <dbReference type="NCBI Taxonomy" id="6832"/>
    <lineage>
        <taxon>Eukaryota</taxon>
        <taxon>Metazoa</taxon>
        <taxon>Ecdysozoa</taxon>
        <taxon>Arthropoda</taxon>
        <taxon>Crustacea</taxon>
        <taxon>Multicrustacea</taxon>
        <taxon>Hexanauplia</taxon>
        <taxon>Copepoda</taxon>
        <taxon>Harpacticoida</taxon>
        <taxon>Harpacticidae</taxon>
        <taxon>Tigriopus</taxon>
    </lineage>
</organism>
<reference evidence="13 14" key="1">
    <citation type="journal article" date="2018" name="Nat. Ecol. Evol.">
        <title>Genomic signatures of mitonuclear coevolution across populations of Tigriopus californicus.</title>
        <authorList>
            <person name="Barreto F.S."/>
            <person name="Watson E.T."/>
            <person name="Lima T.G."/>
            <person name="Willett C.S."/>
            <person name="Edmands S."/>
            <person name="Li W."/>
            <person name="Burton R.S."/>
        </authorList>
    </citation>
    <scope>NUCLEOTIDE SEQUENCE [LARGE SCALE GENOMIC DNA]</scope>
    <source>
        <strain evidence="13 14">San Diego</strain>
    </source>
</reference>
<evidence type="ECO:0000256" key="11">
    <source>
        <dbReference type="ARBA" id="ARBA00048044"/>
    </source>
</evidence>
<feature type="transmembrane region" description="Helical" evidence="12">
    <location>
        <begin position="339"/>
        <end position="355"/>
    </location>
</feature>
<evidence type="ECO:0000256" key="3">
    <source>
        <dbReference type="ARBA" id="ARBA00022692"/>
    </source>
</evidence>
<dbReference type="GO" id="GO:0016653">
    <property type="term" value="F:oxidoreductase activity, acting on NAD(P)H, heme protein as acceptor"/>
    <property type="evidence" value="ECO:0007669"/>
    <property type="project" value="TreeGrafter"/>
</dbReference>
<dbReference type="GO" id="GO:0120547">
    <property type="term" value="F:heme A synthase activity"/>
    <property type="evidence" value="ECO:0007669"/>
    <property type="project" value="UniProtKB-EC"/>
</dbReference>
<dbReference type="Pfam" id="PF02628">
    <property type="entry name" value="COX15-CtaA"/>
    <property type="match status" value="1"/>
</dbReference>
<keyword evidence="4" id="KW-0479">Metal-binding</keyword>
<comment type="caution">
    <text evidence="13">The sequence shown here is derived from an EMBL/GenBank/DDBJ whole genome shotgun (WGS) entry which is preliminary data.</text>
</comment>
<sequence length="427" mass="46391">MGTTGTTGTPGLQANHEEWNTQTWHGRWADNGGTVGLDWIGRGVAAHGFGIGLDRVMGFSAVSTAATAQFATPKVVGYWLFGIAGMAFGAVALGGVTRLTESGLSMVDWKLFGRPPPADEAAWEEELRKYSESPEFKYKNSQITMNEFKFIWYMEYGHRMWGRAIGACYYLPAAVMWAKGYFDKAMKRRIVVMGALLACQGLLGWYMVKSGLDHKNFEGPSDVPRVSQYRLASHLSAAMVLYSFLFWNALSVLTPAVKEGVAKFTPQVAKFRGMAMGAKALVFLTAVSGAFVAGLDAGLVYNSFPLMAGRIIPDDILALSPALSNFTENPTTVQFDHRILGTTTLAFITALALKSRGLPLSPRAKTAVIALTTMGWMQVGLGITTLLLYVPVPIAALHQSGALLTLTSALWLSHELKLMKALKYVPK</sequence>
<evidence type="ECO:0000256" key="8">
    <source>
        <dbReference type="ARBA" id="ARBA00023133"/>
    </source>
</evidence>
<evidence type="ECO:0000313" key="14">
    <source>
        <dbReference type="Proteomes" id="UP000318571"/>
    </source>
</evidence>
<feature type="transmembrane region" description="Helical" evidence="12">
    <location>
        <begin position="396"/>
        <end position="413"/>
    </location>
</feature>